<reference evidence="2 3" key="1">
    <citation type="submission" date="2018-07" db="EMBL/GenBank/DDBJ databases">
        <title>Rhodosalinus sp. strain E84T genomic sequence and assembly.</title>
        <authorList>
            <person name="Liu Z.-W."/>
            <person name="Lu D.-C."/>
        </authorList>
    </citation>
    <scope>NUCLEOTIDE SEQUENCE [LARGE SCALE GENOMIC DNA]</scope>
    <source>
        <strain evidence="2 3">E84</strain>
    </source>
</reference>
<dbReference type="NCBIfam" id="TIGR03056">
    <property type="entry name" value="bchO_mg_che_rel"/>
    <property type="match status" value="1"/>
</dbReference>
<sequence length="283" mass="30663">MDWARDLSSWPHAQASRRIDHPPHRWHLQEMGKGDTLLLIHGAGASTHSWRGLMPGLADRWHVVALDLPGQGFTQAGTRSRCSLPLMSDDIAALAEGQGWHPRAVIGHSAGGAIALELARRFDPRPRVIGINAALGNFEGVAGWLFPMLAKLLALNPFSANLFTLGGASLARTRRLIESTGTTLGDEGLQLYARLIGDRSHVDATLQMMSQWRIDPLIDMLPGIDAPTLFITGDRDQAVPPATSERAAARMPDARVVHLPALGHLAHEENPQAVADEIARFLG</sequence>
<dbReference type="PANTHER" id="PTHR43798">
    <property type="entry name" value="MONOACYLGLYCEROL LIPASE"/>
    <property type="match status" value="1"/>
</dbReference>
<dbReference type="Pfam" id="PF00561">
    <property type="entry name" value="Abhydrolase_1"/>
    <property type="match status" value="1"/>
</dbReference>
<evidence type="ECO:0000259" key="1">
    <source>
        <dbReference type="Pfam" id="PF00561"/>
    </source>
</evidence>
<proteinExistence type="predicted"/>
<dbReference type="AlphaFoldDB" id="A0A365U7G8"/>
<dbReference type="GO" id="GO:0046464">
    <property type="term" value="P:acylglycerol catabolic process"/>
    <property type="evidence" value="ECO:0007669"/>
    <property type="project" value="TreeGrafter"/>
</dbReference>
<dbReference type="EMBL" id="QNTQ01000010">
    <property type="protein sequence ID" value="RBI84567.1"/>
    <property type="molecule type" value="Genomic_DNA"/>
</dbReference>
<dbReference type="InterPro" id="IPR000073">
    <property type="entry name" value="AB_hydrolase_1"/>
</dbReference>
<dbReference type="OrthoDB" id="9804723at2"/>
<protein>
    <submittedName>
        <fullName evidence="2">Magnesium chelatase</fullName>
    </submittedName>
</protein>
<dbReference type="InterPro" id="IPR000639">
    <property type="entry name" value="Epox_hydrolase-like"/>
</dbReference>
<dbReference type="Proteomes" id="UP000253370">
    <property type="component" value="Unassembled WGS sequence"/>
</dbReference>
<dbReference type="PRINTS" id="PR00111">
    <property type="entry name" value="ABHYDROLASE"/>
</dbReference>
<evidence type="ECO:0000313" key="2">
    <source>
        <dbReference type="EMBL" id="RBI84567.1"/>
    </source>
</evidence>
<dbReference type="InterPro" id="IPR017497">
    <property type="entry name" value="BchO"/>
</dbReference>
<dbReference type="GO" id="GO:0016020">
    <property type="term" value="C:membrane"/>
    <property type="evidence" value="ECO:0007669"/>
    <property type="project" value="TreeGrafter"/>
</dbReference>
<feature type="domain" description="AB hydrolase-1" evidence="1">
    <location>
        <begin position="36"/>
        <end position="271"/>
    </location>
</feature>
<dbReference type="Gene3D" id="3.40.50.1820">
    <property type="entry name" value="alpha/beta hydrolase"/>
    <property type="match status" value="1"/>
</dbReference>
<dbReference type="RefSeq" id="WP_113289606.1">
    <property type="nucleotide sequence ID" value="NZ_QNTQ01000010.1"/>
</dbReference>
<dbReference type="GO" id="GO:0047372">
    <property type="term" value="F:monoacylglycerol lipase activity"/>
    <property type="evidence" value="ECO:0007669"/>
    <property type="project" value="TreeGrafter"/>
</dbReference>
<dbReference type="PANTHER" id="PTHR43798:SF33">
    <property type="entry name" value="HYDROLASE, PUTATIVE (AFU_ORTHOLOGUE AFUA_2G14860)-RELATED"/>
    <property type="match status" value="1"/>
</dbReference>
<comment type="caution">
    <text evidence="2">The sequence shown here is derived from an EMBL/GenBank/DDBJ whole genome shotgun (WGS) entry which is preliminary data.</text>
</comment>
<dbReference type="PRINTS" id="PR00412">
    <property type="entry name" value="EPOXHYDRLASE"/>
</dbReference>
<keyword evidence="3" id="KW-1185">Reference proteome</keyword>
<evidence type="ECO:0000313" key="3">
    <source>
        <dbReference type="Proteomes" id="UP000253370"/>
    </source>
</evidence>
<dbReference type="InterPro" id="IPR029058">
    <property type="entry name" value="AB_hydrolase_fold"/>
</dbReference>
<dbReference type="InterPro" id="IPR050266">
    <property type="entry name" value="AB_hydrolase_sf"/>
</dbReference>
<gene>
    <name evidence="2" type="ORF">DRV85_11440</name>
</gene>
<accession>A0A365U7G8</accession>
<name>A0A365U7G8_9RHOB</name>
<dbReference type="SUPFAM" id="SSF53474">
    <property type="entry name" value="alpha/beta-Hydrolases"/>
    <property type="match status" value="1"/>
</dbReference>
<organism evidence="2 3">
    <name type="scientific">Rhodosalinus halophilus</name>
    <dbReference type="NCBI Taxonomy" id="2259333"/>
    <lineage>
        <taxon>Bacteria</taxon>
        <taxon>Pseudomonadati</taxon>
        <taxon>Pseudomonadota</taxon>
        <taxon>Alphaproteobacteria</taxon>
        <taxon>Rhodobacterales</taxon>
        <taxon>Paracoccaceae</taxon>
        <taxon>Rhodosalinus</taxon>
    </lineage>
</organism>